<evidence type="ECO:0000256" key="1">
    <source>
        <dbReference type="ARBA" id="ARBA00007689"/>
    </source>
</evidence>
<dbReference type="SUPFAM" id="SSF54909">
    <property type="entry name" value="Dimeric alpha+beta barrel"/>
    <property type="match status" value="1"/>
</dbReference>
<gene>
    <name evidence="3" type="ORF">Voc01_087790</name>
</gene>
<protein>
    <recommendedName>
        <fullName evidence="2">YCII-related domain-containing protein</fullName>
    </recommendedName>
</protein>
<dbReference type="Gene3D" id="3.30.70.1060">
    <property type="entry name" value="Dimeric alpha+beta barrel"/>
    <property type="match status" value="1"/>
</dbReference>
<accession>A0A8J4A153</accession>
<proteinExistence type="inferred from homology"/>
<sequence length="123" mass="13566">MHRGKDDVMEYALLIYGDEKAWAARTDEERRTNGERHARFVALLAERGVEMRGGRELALAGSATTLRKKGDAVSVTDGPFAETAEVLGGFYLLAADDLDVVLELARELPEDTIEIRPIVPLPE</sequence>
<keyword evidence="4" id="KW-1185">Reference proteome</keyword>
<dbReference type="PANTHER" id="PTHR35174">
    <property type="entry name" value="BLL7171 PROTEIN-RELATED"/>
    <property type="match status" value="1"/>
</dbReference>
<reference evidence="3" key="1">
    <citation type="submission" date="2021-01" db="EMBL/GenBank/DDBJ databases">
        <title>Whole genome shotgun sequence of Virgisporangium ochraceum NBRC 16418.</title>
        <authorList>
            <person name="Komaki H."/>
            <person name="Tamura T."/>
        </authorList>
    </citation>
    <scope>NUCLEOTIDE SEQUENCE</scope>
    <source>
        <strain evidence="3">NBRC 16418</strain>
    </source>
</reference>
<dbReference type="AlphaFoldDB" id="A0A8J4A153"/>
<evidence type="ECO:0000313" key="3">
    <source>
        <dbReference type="EMBL" id="GIJ73862.1"/>
    </source>
</evidence>
<dbReference type="Pfam" id="PF03795">
    <property type="entry name" value="YCII"/>
    <property type="match status" value="1"/>
</dbReference>
<dbReference type="Proteomes" id="UP000635606">
    <property type="component" value="Unassembled WGS sequence"/>
</dbReference>
<name>A0A8J4A153_9ACTN</name>
<feature type="domain" description="YCII-related" evidence="2">
    <location>
        <begin position="9"/>
        <end position="120"/>
    </location>
</feature>
<dbReference type="PANTHER" id="PTHR35174:SF3">
    <property type="entry name" value="BLL7171 PROTEIN"/>
    <property type="match status" value="1"/>
</dbReference>
<organism evidence="3 4">
    <name type="scientific">Virgisporangium ochraceum</name>
    <dbReference type="NCBI Taxonomy" id="65505"/>
    <lineage>
        <taxon>Bacteria</taxon>
        <taxon>Bacillati</taxon>
        <taxon>Actinomycetota</taxon>
        <taxon>Actinomycetes</taxon>
        <taxon>Micromonosporales</taxon>
        <taxon>Micromonosporaceae</taxon>
        <taxon>Virgisporangium</taxon>
    </lineage>
</organism>
<dbReference type="EMBL" id="BOPH01000126">
    <property type="protein sequence ID" value="GIJ73862.1"/>
    <property type="molecule type" value="Genomic_DNA"/>
</dbReference>
<comment type="caution">
    <text evidence="3">The sequence shown here is derived from an EMBL/GenBank/DDBJ whole genome shotgun (WGS) entry which is preliminary data.</text>
</comment>
<evidence type="ECO:0000259" key="2">
    <source>
        <dbReference type="Pfam" id="PF03795"/>
    </source>
</evidence>
<dbReference type="InterPro" id="IPR005545">
    <property type="entry name" value="YCII"/>
</dbReference>
<comment type="similarity">
    <text evidence="1">Belongs to the YciI family.</text>
</comment>
<evidence type="ECO:0000313" key="4">
    <source>
        <dbReference type="Proteomes" id="UP000635606"/>
    </source>
</evidence>
<dbReference type="InterPro" id="IPR011008">
    <property type="entry name" value="Dimeric_a/b-barrel"/>
</dbReference>